<dbReference type="Proteomes" id="UP000693892">
    <property type="component" value="Unassembled WGS sequence"/>
</dbReference>
<dbReference type="EMBL" id="CAJVAP010000030">
    <property type="protein sequence ID" value="CAG7618329.1"/>
    <property type="molecule type" value="Genomic_DNA"/>
</dbReference>
<reference evidence="1" key="1">
    <citation type="submission" date="2021-06" db="EMBL/GenBank/DDBJ databases">
        <authorList>
            <person name="Criscuolo A."/>
        </authorList>
    </citation>
    <scope>NUCLEOTIDE SEQUENCE</scope>
    <source>
        <strain evidence="1">CIP111803</strain>
    </source>
</reference>
<protein>
    <submittedName>
        <fullName evidence="1">Uncharacterized protein</fullName>
    </submittedName>
</protein>
<gene>
    <name evidence="1" type="ORF">LEUCIP111803_02193</name>
</gene>
<dbReference type="AlphaFoldDB" id="A0A916NI41"/>
<organism evidence="1 2">
    <name type="scientific">Leucobacter soli</name>
    <dbReference type="NCBI Taxonomy" id="2812850"/>
    <lineage>
        <taxon>Bacteria</taxon>
        <taxon>Bacillati</taxon>
        <taxon>Actinomycetota</taxon>
        <taxon>Actinomycetes</taxon>
        <taxon>Micrococcales</taxon>
        <taxon>Microbacteriaceae</taxon>
        <taxon>Leucobacter</taxon>
    </lineage>
</organism>
<keyword evidence="2" id="KW-1185">Reference proteome</keyword>
<comment type="caution">
    <text evidence="1">The sequence shown here is derived from an EMBL/GenBank/DDBJ whole genome shotgun (WGS) entry which is preliminary data.</text>
</comment>
<proteinExistence type="predicted"/>
<accession>A0A916NI41</accession>
<evidence type="ECO:0000313" key="2">
    <source>
        <dbReference type="Proteomes" id="UP000693892"/>
    </source>
</evidence>
<dbReference type="RefSeq" id="WP_218116125.1">
    <property type="nucleotide sequence ID" value="NZ_CAJVAP010000030.1"/>
</dbReference>
<evidence type="ECO:0000313" key="1">
    <source>
        <dbReference type="EMBL" id="CAG7618329.1"/>
    </source>
</evidence>
<name>A0A916NI41_9MICO</name>
<sequence>MTLKTLVYRDRRTGEWCADVALTDNQGRTDGSTWLTLAPSWAEAMQAAAAMRALLARLLMDQVHAERTIRRYGPIVHPTPEPTC</sequence>